<evidence type="ECO:0000313" key="1">
    <source>
        <dbReference type="EMBL" id="UOE44432.1"/>
    </source>
</evidence>
<accession>A0ABY4C1W1</accession>
<protein>
    <submittedName>
        <fullName evidence="1">Uncharacterized protein</fullName>
    </submittedName>
</protein>
<keyword evidence="2" id="KW-1185">Reference proteome</keyword>
<gene>
    <name evidence="1" type="ORF">MTO99_01160</name>
</gene>
<proteinExistence type="predicted"/>
<evidence type="ECO:0000313" key="2">
    <source>
        <dbReference type="Proteomes" id="UP000832097"/>
    </source>
</evidence>
<organism evidence="1 2">
    <name type="scientific">Agromyces larvae</name>
    <dbReference type="NCBI Taxonomy" id="2929802"/>
    <lineage>
        <taxon>Bacteria</taxon>
        <taxon>Bacillati</taxon>
        <taxon>Actinomycetota</taxon>
        <taxon>Actinomycetes</taxon>
        <taxon>Micrococcales</taxon>
        <taxon>Microbacteriaceae</taxon>
        <taxon>Agromyces</taxon>
    </lineage>
</organism>
<sequence>MAIVLSIIDIMSAMSQPFMRSIIRIMVPHMSAQFAHIAAHRPMPSPASASAHITHACMHAERASRHSSIIDMSMPFGMSDADIAPFIMSIVMFITGDRRSRATGYRRRRWMARWPCCGPCYVV</sequence>
<dbReference type="Proteomes" id="UP000832097">
    <property type="component" value="Chromosome"/>
</dbReference>
<dbReference type="RefSeq" id="WP_243556248.1">
    <property type="nucleotide sequence ID" value="NZ_CP094528.1"/>
</dbReference>
<dbReference type="EMBL" id="CP094528">
    <property type="protein sequence ID" value="UOE44432.1"/>
    <property type="molecule type" value="Genomic_DNA"/>
</dbReference>
<name>A0ABY4C1W1_9MICO</name>
<reference evidence="1 2" key="1">
    <citation type="submission" date="2022-03" db="EMBL/GenBank/DDBJ databases">
        <title>Mucilaginibacter sp. isolated from the gut of Protaetia brevitarsis seulensis larvae.</title>
        <authorList>
            <person name="Won M."/>
            <person name="Kim S.-J."/>
            <person name="Kwon S.-W."/>
        </authorList>
    </citation>
    <scope>NUCLEOTIDE SEQUENCE [LARGE SCALE GENOMIC DNA]</scope>
    <source>
        <strain evidence="1 2">CFWR-12</strain>
    </source>
</reference>